<protein>
    <recommendedName>
        <fullName evidence="3">Alpha/beta hydrolase</fullName>
    </recommendedName>
</protein>
<evidence type="ECO:0008006" key="3">
    <source>
        <dbReference type="Google" id="ProtNLM"/>
    </source>
</evidence>
<name>A0ABR9RTD4_9ACTN</name>
<dbReference type="EMBL" id="JADCSA010000007">
    <property type="protein sequence ID" value="MBE7324836.1"/>
    <property type="molecule type" value="Genomic_DNA"/>
</dbReference>
<accession>A0ABR9RTD4</accession>
<sequence length="422" mass="43127">MTGADDRAGAGAALLERAAAVLAAAAARWQEFADAVALVGRLGSFVGLAAEAYAAQVAAAGDGARQRAAWLRRVAQECWVAADLARAGRPVDLGVVDEVARRDLLARAAVDADLVAGRTRSADGLLDGAEVSTWRNARAVAAAVEGREAVVWAYDPTAHGGDGEVVVGVGDVRPDGSARHVVLVPGVGTEVADAPRQVARVETVVAAAREQGAGATSGWFWLGYDTPDGPGDPAMLTTARAQAGGEAFAADLARLQAAHGNAGGTSGWTAVGHSYGATTVAEAAAGSGPGLDVDAVVLVGAPGAGPAQEAADLGVSRVFVGRDSRDVVATVGAEGWVAPPGLGRDPASEEFGAVRFRAERLDREPWRGWGEAHTGYFTRGTESVDNIGAVVAGAYARVEVAESAFDPWWGRPRDPEWMRSVG</sequence>
<dbReference type="RefSeq" id="WP_193638160.1">
    <property type="nucleotide sequence ID" value="NZ_JADCSA010000007.1"/>
</dbReference>
<evidence type="ECO:0000313" key="2">
    <source>
        <dbReference type="Proteomes" id="UP000756387"/>
    </source>
</evidence>
<comment type="caution">
    <text evidence="1">The sequence shown here is derived from an EMBL/GenBank/DDBJ whole genome shotgun (WGS) entry which is preliminary data.</text>
</comment>
<reference evidence="1 2" key="1">
    <citation type="submission" date="2020-10" db="EMBL/GenBank/DDBJ databases">
        <title>Nocardioides sp. isolated from sludge.</title>
        <authorList>
            <person name="Zhang X."/>
        </authorList>
    </citation>
    <scope>NUCLEOTIDE SEQUENCE [LARGE SCALE GENOMIC DNA]</scope>
    <source>
        <strain evidence="1 2">Y6</strain>
    </source>
</reference>
<proteinExistence type="predicted"/>
<dbReference type="InterPro" id="IPR029058">
    <property type="entry name" value="AB_hydrolase_fold"/>
</dbReference>
<dbReference type="Proteomes" id="UP000756387">
    <property type="component" value="Unassembled WGS sequence"/>
</dbReference>
<dbReference type="SUPFAM" id="SSF53474">
    <property type="entry name" value="alpha/beta-Hydrolases"/>
    <property type="match status" value="1"/>
</dbReference>
<evidence type="ECO:0000313" key="1">
    <source>
        <dbReference type="EMBL" id="MBE7324836.1"/>
    </source>
</evidence>
<gene>
    <name evidence="1" type="ORF">IEQ44_09230</name>
</gene>
<dbReference type="Gene3D" id="3.40.50.1820">
    <property type="entry name" value="alpha/beta hydrolase"/>
    <property type="match status" value="1"/>
</dbReference>
<organism evidence="1 2">
    <name type="scientific">Nocardioides malaquae</name>
    <dbReference type="NCBI Taxonomy" id="2773426"/>
    <lineage>
        <taxon>Bacteria</taxon>
        <taxon>Bacillati</taxon>
        <taxon>Actinomycetota</taxon>
        <taxon>Actinomycetes</taxon>
        <taxon>Propionibacteriales</taxon>
        <taxon>Nocardioidaceae</taxon>
        <taxon>Nocardioides</taxon>
    </lineage>
</organism>
<keyword evidence="2" id="KW-1185">Reference proteome</keyword>